<dbReference type="EMBL" id="UXUI01008340">
    <property type="protein sequence ID" value="VDD91253.1"/>
    <property type="molecule type" value="Genomic_DNA"/>
</dbReference>
<keyword evidence="8" id="KW-1185">Reference proteome</keyword>
<name>A0A0N4V7W8_ENTVE</name>
<evidence type="ECO:0000313" key="8">
    <source>
        <dbReference type="Proteomes" id="UP000274131"/>
    </source>
</evidence>
<feature type="transmembrane region" description="Helical" evidence="5">
    <location>
        <begin position="20"/>
        <end position="43"/>
    </location>
</feature>
<accession>A0A0N4V7W8</accession>
<organism evidence="9">
    <name type="scientific">Enterobius vermicularis</name>
    <name type="common">Human pinworm</name>
    <dbReference type="NCBI Taxonomy" id="51028"/>
    <lineage>
        <taxon>Eukaryota</taxon>
        <taxon>Metazoa</taxon>
        <taxon>Ecdysozoa</taxon>
        <taxon>Nematoda</taxon>
        <taxon>Chromadorea</taxon>
        <taxon>Rhabditida</taxon>
        <taxon>Spirurina</taxon>
        <taxon>Oxyuridomorpha</taxon>
        <taxon>Oxyuroidea</taxon>
        <taxon>Oxyuridae</taxon>
        <taxon>Enterobius</taxon>
    </lineage>
</organism>
<dbReference type="WBParaSite" id="EVEC_0000639301-mRNA-1">
    <property type="protein sequence ID" value="EVEC_0000639301-mRNA-1"/>
    <property type="gene ID" value="EVEC_0000639301"/>
</dbReference>
<dbReference type="GO" id="GO:0016020">
    <property type="term" value="C:membrane"/>
    <property type="evidence" value="ECO:0007669"/>
    <property type="project" value="UniProtKB-SubCell"/>
</dbReference>
<dbReference type="AlphaFoldDB" id="A0A0N4V7W8"/>
<dbReference type="InterPro" id="IPR017452">
    <property type="entry name" value="GPCR_Rhodpsn_7TM"/>
</dbReference>
<comment type="subcellular location">
    <subcellularLocation>
        <location evidence="1">Membrane</location>
    </subcellularLocation>
</comment>
<reference evidence="9" key="1">
    <citation type="submission" date="2017-02" db="UniProtKB">
        <authorList>
            <consortium name="WormBaseParasite"/>
        </authorList>
    </citation>
    <scope>IDENTIFICATION</scope>
</reference>
<dbReference type="Proteomes" id="UP000274131">
    <property type="component" value="Unassembled WGS sequence"/>
</dbReference>
<evidence type="ECO:0000256" key="5">
    <source>
        <dbReference type="SAM" id="Phobius"/>
    </source>
</evidence>
<proteinExistence type="predicted"/>
<evidence type="ECO:0000256" key="2">
    <source>
        <dbReference type="ARBA" id="ARBA00022692"/>
    </source>
</evidence>
<feature type="domain" description="G-protein coupled receptors family 1 profile" evidence="6">
    <location>
        <begin position="35"/>
        <end position="173"/>
    </location>
</feature>
<sequence length="173" mass="19608">MPLETLETFYTHVSRFNPYLRTYGFTIIGFIVALANLIVFVILIRDRKIRSSYSLLIFAYIVNGLSGVTCFCSGIYRFAIKIEIPGTMTSKSCFYQSTAFLELLANDATSNVLLANNIDRLVVVINPTYYFRKHKIIVKSLVCSVIIASPAVYSVAVIREFILADRYISRFCP</sequence>
<evidence type="ECO:0000256" key="3">
    <source>
        <dbReference type="ARBA" id="ARBA00022989"/>
    </source>
</evidence>
<keyword evidence="2 5" id="KW-0812">Transmembrane</keyword>
<reference evidence="7 8" key="2">
    <citation type="submission" date="2018-10" db="EMBL/GenBank/DDBJ databases">
        <authorList>
            <consortium name="Pathogen Informatics"/>
        </authorList>
    </citation>
    <scope>NUCLEOTIDE SEQUENCE [LARGE SCALE GENOMIC DNA]</scope>
</reference>
<evidence type="ECO:0000313" key="9">
    <source>
        <dbReference type="WBParaSite" id="EVEC_0000639301-mRNA-1"/>
    </source>
</evidence>
<protein>
    <submittedName>
        <fullName evidence="9">G_PROTEIN_RECEP_F1_2 domain-containing protein</fullName>
    </submittedName>
</protein>
<dbReference type="Gene3D" id="1.20.1070.10">
    <property type="entry name" value="Rhodopsin 7-helix transmembrane proteins"/>
    <property type="match status" value="1"/>
</dbReference>
<evidence type="ECO:0000259" key="6">
    <source>
        <dbReference type="PROSITE" id="PS50262"/>
    </source>
</evidence>
<evidence type="ECO:0000256" key="1">
    <source>
        <dbReference type="ARBA" id="ARBA00004370"/>
    </source>
</evidence>
<keyword evidence="3 5" id="KW-1133">Transmembrane helix</keyword>
<feature type="transmembrane region" description="Helical" evidence="5">
    <location>
        <begin position="136"/>
        <end position="158"/>
    </location>
</feature>
<dbReference type="SUPFAM" id="SSF81321">
    <property type="entry name" value="Family A G protein-coupled receptor-like"/>
    <property type="match status" value="1"/>
</dbReference>
<evidence type="ECO:0000313" key="7">
    <source>
        <dbReference type="EMBL" id="VDD91253.1"/>
    </source>
</evidence>
<keyword evidence="4 5" id="KW-0472">Membrane</keyword>
<feature type="transmembrane region" description="Helical" evidence="5">
    <location>
        <begin position="55"/>
        <end position="79"/>
    </location>
</feature>
<evidence type="ECO:0000256" key="4">
    <source>
        <dbReference type="ARBA" id="ARBA00023136"/>
    </source>
</evidence>
<gene>
    <name evidence="7" type="ORF">EVEC_LOCUS6004</name>
</gene>
<dbReference type="PROSITE" id="PS50262">
    <property type="entry name" value="G_PROTEIN_RECEP_F1_2"/>
    <property type="match status" value="1"/>
</dbReference>
<dbReference type="OrthoDB" id="5859052at2759"/>